<dbReference type="AlphaFoldDB" id="Q23TV9"/>
<dbReference type="InParanoid" id="Q23TV9"/>
<protein>
    <submittedName>
        <fullName evidence="1">Transmembrane protein</fullName>
    </submittedName>
</protein>
<dbReference type="EMBL" id="GG662633">
    <property type="protein sequence ID" value="EAR99936.2"/>
    <property type="molecule type" value="Genomic_DNA"/>
</dbReference>
<reference evidence="2" key="1">
    <citation type="journal article" date="2006" name="PLoS Biol.">
        <title>Macronuclear genome sequence of the ciliate Tetrahymena thermophila, a model eukaryote.</title>
        <authorList>
            <person name="Eisen J.A."/>
            <person name="Coyne R.S."/>
            <person name="Wu M."/>
            <person name="Wu D."/>
            <person name="Thiagarajan M."/>
            <person name="Wortman J.R."/>
            <person name="Badger J.H."/>
            <person name="Ren Q."/>
            <person name="Amedeo P."/>
            <person name="Jones K.M."/>
            <person name="Tallon L.J."/>
            <person name="Delcher A.L."/>
            <person name="Salzberg S.L."/>
            <person name="Silva J.C."/>
            <person name="Haas B.J."/>
            <person name="Majoros W.H."/>
            <person name="Farzad M."/>
            <person name="Carlton J.M."/>
            <person name="Smith R.K. Jr."/>
            <person name="Garg J."/>
            <person name="Pearlman R.E."/>
            <person name="Karrer K.M."/>
            <person name="Sun L."/>
            <person name="Manning G."/>
            <person name="Elde N.C."/>
            <person name="Turkewitz A.P."/>
            <person name="Asai D.J."/>
            <person name="Wilkes D.E."/>
            <person name="Wang Y."/>
            <person name="Cai H."/>
            <person name="Collins K."/>
            <person name="Stewart B.A."/>
            <person name="Lee S.R."/>
            <person name="Wilamowska K."/>
            <person name="Weinberg Z."/>
            <person name="Ruzzo W.L."/>
            <person name="Wloga D."/>
            <person name="Gaertig J."/>
            <person name="Frankel J."/>
            <person name="Tsao C.-C."/>
            <person name="Gorovsky M.A."/>
            <person name="Keeling P.J."/>
            <person name="Waller R.F."/>
            <person name="Patron N.J."/>
            <person name="Cherry J.M."/>
            <person name="Stover N.A."/>
            <person name="Krieger C.J."/>
            <person name="del Toro C."/>
            <person name="Ryder H.F."/>
            <person name="Williamson S.C."/>
            <person name="Barbeau R.A."/>
            <person name="Hamilton E.P."/>
            <person name="Orias E."/>
        </authorList>
    </citation>
    <scope>NUCLEOTIDE SEQUENCE [LARGE SCALE GENOMIC DNA]</scope>
    <source>
        <strain evidence="2">SB210</strain>
    </source>
</reference>
<dbReference type="PANTHER" id="PTHR11319">
    <property type="entry name" value="G PROTEIN-COUPLED RECEPTOR-RELATED"/>
    <property type="match status" value="1"/>
</dbReference>
<evidence type="ECO:0000313" key="2">
    <source>
        <dbReference type="Proteomes" id="UP000009168"/>
    </source>
</evidence>
<keyword evidence="1" id="KW-0812">Transmembrane</keyword>
<dbReference type="Proteomes" id="UP000009168">
    <property type="component" value="Unassembled WGS sequence"/>
</dbReference>
<evidence type="ECO:0000313" key="1">
    <source>
        <dbReference type="EMBL" id="EAR99936.2"/>
    </source>
</evidence>
<dbReference type="GeneID" id="7834045"/>
<keyword evidence="1" id="KW-0472">Membrane</keyword>
<keyword evidence="2" id="KW-1185">Reference proteome</keyword>
<proteinExistence type="predicted"/>
<dbReference type="OrthoDB" id="5950997at2759"/>
<dbReference type="PANTHER" id="PTHR11319:SF35">
    <property type="entry name" value="OUTER MEMBRANE PROTEIN PMPC-RELATED"/>
    <property type="match status" value="1"/>
</dbReference>
<organism evidence="1 2">
    <name type="scientific">Tetrahymena thermophila (strain SB210)</name>
    <dbReference type="NCBI Taxonomy" id="312017"/>
    <lineage>
        <taxon>Eukaryota</taxon>
        <taxon>Sar</taxon>
        <taxon>Alveolata</taxon>
        <taxon>Ciliophora</taxon>
        <taxon>Intramacronucleata</taxon>
        <taxon>Oligohymenophorea</taxon>
        <taxon>Hymenostomatida</taxon>
        <taxon>Tetrahymenina</taxon>
        <taxon>Tetrahymenidae</taxon>
        <taxon>Tetrahymena</taxon>
    </lineage>
</organism>
<dbReference type="KEGG" id="tet:TTHERM_00912120"/>
<name>Q23TV9_TETTS</name>
<dbReference type="HOGENOM" id="CLU_003191_1_1_1"/>
<sequence>MVNTSISQNRAALGGGVYYQQMIPSFILDLKQGLNNNNTIKNNQALIYGKNLGSTLRKISINIKNIQIPKGSFIEQEMDNVKISLFKSGQVILLNKIQLLDEEDNPMFIPNIGESDFNKLTQDIQSQIKQIIISLKWDQQNDQIQLQGQLQQQEFVNGGFNLNAQVVYQPYKSMVLQIVSNSIQQLQDSYGNIVIQDGQLKQNITIDFASCSIGEIQKDQGHSIVCNQCPDGKYSLNTTDTDCQQCPIAATSCYGSVIKLKSGYWRESEMTDQIAYCQYNPMSCQSQSKNSKYGCVEGYVGTLCQSCDIYGEVWKQRYSEILKPGQCSICEENAQLIFAQNLIIFLLISTYNFYILKNIISKLQSKLAGYYIQRYDFYSQQTLQSHFNIQRNSPQQQTTQNIKLQLDKQTNSQDSTKNPFFLKINSLNKMRDKWSYYSRKTRLSPLNRIQNESSQGMELTSEKLKYTQEDEICSVSATNEIIHQKIEYN</sequence>
<dbReference type="RefSeq" id="XP_001020181.2">
    <property type="nucleotide sequence ID" value="XM_001020181.2"/>
</dbReference>
<gene>
    <name evidence="1" type="ORF">TTHERM_00912120</name>
</gene>
<accession>Q23TV9</accession>